<dbReference type="AlphaFoldDB" id="A0A2H0KQL9"/>
<organism evidence="2 3">
    <name type="scientific">Candidatus Portnoybacteria bacterium CG11_big_fil_rev_8_21_14_0_20_44_10</name>
    <dbReference type="NCBI Taxonomy" id="1974818"/>
    <lineage>
        <taxon>Bacteria</taxon>
        <taxon>Candidatus Portnoyibacteriota</taxon>
    </lineage>
</organism>
<feature type="non-terminal residue" evidence="2">
    <location>
        <position position="1"/>
    </location>
</feature>
<dbReference type="InterPro" id="IPR007831">
    <property type="entry name" value="T2SS_GspE_N"/>
</dbReference>
<dbReference type="EMBL" id="PCVN01000051">
    <property type="protein sequence ID" value="PIQ74432.1"/>
    <property type="molecule type" value="Genomic_DNA"/>
</dbReference>
<feature type="domain" description="Type II secretion system protein GspE N-terminal" evidence="1">
    <location>
        <begin position="1"/>
        <end position="59"/>
    </location>
</feature>
<evidence type="ECO:0000313" key="2">
    <source>
        <dbReference type="EMBL" id="PIQ74432.1"/>
    </source>
</evidence>
<evidence type="ECO:0000259" key="1">
    <source>
        <dbReference type="Pfam" id="PF05157"/>
    </source>
</evidence>
<protein>
    <recommendedName>
        <fullName evidence="1">Type II secretion system protein GspE N-terminal domain-containing protein</fullName>
    </recommendedName>
</protein>
<dbReference type="SUPFAM" id="SSF160246">
    <property type="entry name" value="EspE N-terminal domain-like"/>
    <property type="match status" value="1"/>
</dbReference>
<dbReference type="Proteomes" id="UP000231550">
    <property type="component" value="Unassembled WGS sequence"/>
</dbReference>
<proteinExistence type="predicted"/>
<evidence type="ECO:0000313" key="3">
    <source>
        <dbReference type="Proteomes" id="UP000231550"/>
    </source>
</evidence>
<reference evidence="2 3" key="1">
    <citation type="submission" date="2017-09" db="EMBL/GenBank/DDBJ databases">
        <title>Depth-based differentiation of microbial function through sediment-hosted aquifers and enrichment of novel symbionts in the deep terrestrial subsurface.</title>
        <authorList>
            <person name="Probst A.J."/>
            <person name="Ladd B."/>
            <person name="Jarett J.K."/>
            <person name="Geller-Mcgrath D.E."/>
            <person name="Sieber C.M."/>
            <person name="Emerson J.B."/>
            <person name="Anantharaman K."/>
            <person name="Thomas B.C."/>
            <person name="Malmstrom R."/>
            <person name="Stieglmeier M."/>
            <person name="Klingl A."/>
            <person name="Woyke T."/>
            <person name="Ryan C.M."/>
            <person name="Banfield J.F."/>
        </authorList>
    </citation>
    <scope>NUCLEOTIDE SEQUENCE [LARGE SCALE GENOMIC DNA]</scope>
    <source>
        <strain evidence="2">CG11_big_fil_rev_8_21_14_0_20_44_10</strain>
    </source>
</reference>
<comment type="caution">
    <text evidence="2">The sequence shown here is derived from an EMBL/GenBank/DDBJ whole genome shotgun (WGS) entry which is preliminary data.</text>
</comment>
<accession>A0A2H0KQL9</accession>
<name>A0A2H0KQL9_9BACT</name>
<gene>
    <name evidence="2" type="ORF">COV85_01960</name>
</gene>
<dbReference type="Gene3D" id="3.30.300.160">
    <property type="entry name" value="Type II secretion system, protein E, N-terminal domain"/>
    <property type="match status" value="1"/>
</dbReference>
<feature type="non-terminal residue" evidence="2">
    <location>
        <position position="74"/>
    </location>
</feature>
<dbReference type="InterPro" id="IPR037257">
    <property type="entry name" value="T2SS_E_N_sf"/>
</dbReference>
<sequence>REHNIVVFKKSGGNLEVAMLDPEDLQTIEFIKKKSNLRILPRLTNENSIKTVLQQYQKPLQAEFGEMVDEEVKA</sequence>
<dbReference type="Pfam" id="PF05157">
    <property type="entry name" value="MshEN"/>
    <property type="match status" value="1"/>
</dbReference>